<feature type="transmembrane region" description="Helical" evidence="8">
    <location>
        <begin position="170"/>
        <end position="191"/>
    </location>
</feature>
<dbReference type="InterPro" id="IPR003445">
    <property type="entry name" value="Cat_transpt"/>
</dbReference>
<protein>
    <submittedName>
        <fullName evidence="9">Uncharacterized protein</fullName>
    </submittedName>
</protein>
<dbReference type="EMBL" id="JADIMU010000009">
    <property type="protein sequence ID" value="MBO8442363.1"/>
    <property type="molecule type" value="Genomic_DNA"/>
</dbReference>
<dbReference type="Pfam" id="PF02386">
    <property type="entry name" value="TrkH"/>
    <property type="match status" value="2"/>
</dbReference>
<evidence type="ECO:0000256" key="3">
    <source>
        <dbReference type="ARBA" id="ARBA00022475"/>
    </source>
</evidence>
<dbReference type="PANTHER" id="PTHR32024">
    <property type="entry name" value="TRK SYSTEM POTASSIUM UPTAKE PROTEIN TRKG-RELATED"/>
    <property type="match status" value="1"/>
</dbReference>
<evidence type="ECO:0000256" key="2">
    <source>
        <dbReference type="ARBA" id="ARBA00022448"/>
    </source>
</evidence>
<keyword evidence="6" id="KW-0406">Ion transport</keyword>
<keyword evidence="2" id="KW-0813">Transport</keyword>
<comment type="caution">
    <text evidence="9">The sequence shown here is derived from an EMBL/GenBank/DDBJ whole genome shotgun (WGS) entry which is preliminary data.</text>
</comment>
<evidence type="ECO:0000256" key="6">
    <source>
        <dbReference type="ARBA" id="ARBA00023065"/>
    </source>
</evidence>
<dbReference type="AlphaFoldDB" id="A0A9D9E7K4"/>
<evidence type="ECO:0000256" key="7">
    <source>
        <dbReference type="ARBA" id="ARBA00023136"/>
    </source>
</evidence>
<organism evidence="9 10">
    <name type="scientific">Candidatus Aphodenecus pullistercoris</name>
    <dbReference type="NCBI Taxonomy" id="2840669"/>
    <lineage>
        <taxon>Bacteria</taxon>
        <taxon>Pseudomonadati</taxon>
        <taxon>Spirochaetota</taxon>
        <taxon>Spirochaetia</taxon>
        <taxon>Spirochaetales</taxon>
        <taxon>Candidatus Aphodenecus</taxon>
    </lineage>
</organism>
<sequence>MSFLAVILAGTVLLKLPVSIREGASLSWFDSLFVSTSAVCVTGLTPVILADVFTPVGFFFIALLVQVGGLSFATFAAAFLLFLRRKASSTLIVESYGVATKNWKNLVKVTMGITFTVELLGTIVLFLFFYPYFGSAVPTLGHAAFIAVSAFNNAGFDTFGTSLVTFNDNAGILVTVALLIILGGLGFLVYADLIDSRARKFSIQTKAVVLTTVLLIVFGTLGFWVTGDIDLANSFFQSVTARTAGFESVPQVEQGHYILFLTVILMFIGASPGSTGGGIKTTTFFVVVLTFASIIRRTNPVAFKRRISGESVNKAFAVFLISICIVCLSSLALMAIEEEVNPLFLIYEVVSAYATVGLSCALTPSLTLLSRGILIVLMFVGRVGPLTIAGLVDRKRESVNYIEESMNIG</sequence>
<keyword evidence="7 8" id="KW-0472">Membrane</keyword>
<proteinExistence type="predicted"/>
<keyword evidence="5 8" id="KW-1133">Transmembrane helix</keyword>
<dbReference type="GO" id="GO:0030001">
    <property type="term" value="P:metal ion transport"/>
    <property type="evidence" value="ECO:0007669"/>
    <property type="project" value="UniProtKB-ARBA"/>
</dbReference>
<dbReference type="Proteomes" id="UP000823633">
    <property type="component" value="Unassembled WGS sequence"/>
</dbReference>
<gene>
    <name evidence="9" type="ORF">IAC42_01180</name>
</gene>
<reference evidence="9" key="2">
    <citation type="journal article" date="2021" name="PeerJ">
        <title>Extensive microbial diversity within the chicken gut microbiome revealed by metagenomics and culture.</title>
        <authorList>
            <person name="Gilroy R."/>
            <person name="Ravi A."/>
            <person name="Getino M."/>
            <person name="Pursley I."/>
            <person name="Horton D.L."/>
            <person name="Alikhan N.F."/>
            <person name="Baker D."/>
            <person name="Gharbi K."/>
            <person name="Hall N."/>
            <person name="Watson M."/>
            <person name="Adriaenssens E.M."/>
            <person name="Foster-Nyarko E."/>
            <person name="Jarju S."/>
            <person name="Secka A."/>
            <person name="Antonio M."/>
            <person name="Oren A."/>
            <person name="Chaudhuri R.R."/>
            <person name="La Ragione R."/>
            <person name="Hildebrand F."/>
            <person name="Pallen M.J."/>
        </authorList>
    </citation>
    <scope>NUCLEOTIDE SEQUENCE</scope>
    <source>
        <strain evidence="9">11167</strain>
    </source>
</reference>
<feature type="transmembrane region" description="Helical" evidence="8">
    <location>
        <begin position="315"/>
        <end position="336"/>
    </location>
</feature>
<reference evidence="9" key="1">
    <citation type="submission" date="2020-10" db="EMBL/GenBank/DDBJ databases">
        <authorList>
            <person name="Gilroy R."/>
        </authorList>
    </citation>
    <scope>NUCLEOTIDE SEQUENCE</scope>
    <source>
        <strain evidence="9">11167</strain>
    </source>
</reference>
<keyword evidence="4 8" id="KW-0812">Transmembrane</keyword>
<feature type="transmembrane region" description="Helical" evidence="8">
    <location>
        <begin position="277"/>
        <end position="295"/>
    </location>
</feature>
<accession>A0A9D9E7K4</accession>
<evidence type="ECO:0000313" key="9">
    <source>
        <dbReference type="EMBL" id="MBO8442363.1"/>
    </source>
</evidence>
<feature type="transmembrane region" description="Helical" evidence="8">
    <location>
        <begin position="109"/>
        <end position="133"/>
    </location>
</feature>
<name>A0A9D9E7K4_9SPIR</name>
<dbReference type="PANTHER" id="PTHR32024:SF1">
    <property type="entry name" value="KTR SYSTEM POTASSIUM UPTAKE PROTEIN B"/>
    <property type="match status" value="1"/>
</dbReference>
<comment type="subcellular location">
    <subcellularLocation>
        <location evidence="1">Cell membrane</location>
        <topology evidence="1">Multi-pass membrane protein</topology>
    </subcellularLocation>
</comment>
<evidence type="ECO:0000313" key="10">
    <source>
        <dbReference type="Proteomes" id="UP000823633"/>
    </source>
</evidence>
<keyword evidence="3" id="KW-1003">Cell membrane</keyword>
<evidence type="ECO:0000256" key="5">
    <source>
        <dbReference type="ARBA" id="ARBA00022989"/>
    </source>
</evidence>
<feature type="transmembrane region" description="Helical" evidence="8">
    <location>
        <begin position="203"/>
        <end position="225"/>
    </location>
</feature>
<evidence type="ECO:0000256" key="8">
    <source>
        <dbReference type="SAM" id="Phobius"/>
    </source>
</evidence>
<feature type="transmembrane region" description="Helical" evidence="8">
    <location>
        <begin position="58"/>
        <end position="83"/>
    </location>
</feature>
<feature type="transmembrane region" description="Helical" evidence="8">
    <location>
        <begin position="372"/>
        <end position="392"/>
    </location>
</feature>
<evidence type="ECO:0000256" key="1">
    <source>
        <dbReference type="ARBA" id="ARBA00004651"/>
    </source>
</evidence>
<evidence type="ECO:0000256" key="4">
    <source>
        <dbReference type="ARBA" id="ARBA00022692"/>
    </source>
</evidence>
<dbReference type="GO" id="GO:0008324">
    <property type="term" value="F:monoatomic cation transmembrane transporter activity"/>
    <property type="evidence" value="ECO:0007669"/>
    <property type="project" value="InterPro"/>
</dbReference>
<dbReference type="GO" id="GO:0005886">
    <property type="term" value="C:plasma membrane"/>
    <property type="evidence" value="ECO:0007669"/>
    <property type="project" value="UniProtKB-SubCell"/>
</dbReference>